<evidence type="ECO:0000256" key="1">
    <source>
        <dbReference type="ARBA" id="ARBA00004141"/>
    </source>
</evidence>
<keyword evidence="11" id="KW-1185">Reference proteome</keyword>
<dbReference type="PANTHER" id="PTHR43066:SF26">
    <property type="entry name" value="RHOMBOID PROTEASE GLPG"/>
    <property type="match status" value="1"/>
</dbReference>
<gene>
    <name evidence="10" type="ORF">SI859A1_02939</name>
</gene>
<feature type="transmembrane region" description="Helical" evidence="8">
    <location>
        <begin position="245"/>
        <end position="262"/>
    </location>
</feature>
<dbReference type="EMBL" id="AAPJ01000005">
    <property type="protein sequence ID" value="EAS49338.1"/>
    <property type="molecule type" value="Genomic_DNA"/>
</dbReference>
<feature type="transmembrane region" description="Helical" evidence="8">
    <location>
        <begin position="61"/>
        <end position="79"/>
    </location>
</feature>
<protein>
    <submittedName>
        <fullName evidence="10">Possible serine protease, rhomboid family</fullName>
    </submittedName>
</protein>
<dbReference type="MEROPS" id="S54.027"/>
<dbReference type="Pfam" id="PF01694">
    <property type="entry name" value="Rhomboid"/>
    <property type="match status" value="1"/>
</dbReference>
<feature type="transmembrane region" description="Helical" evidence="8">
    <location>
        <begin position="127"/>
        <end position="146"/>
    </location>
</feature>
<keyword evidence="5 8" id="KW-1133">Transmembrane helix</keyword>
<dbReference type="PANTHER" id="PTHR43066">
    <property type="entry name" value="RHOMBOID-RELATED PROTEIN"/>
    <property type="match status" value="1"/>
</dbReference>
<feature type="compositionally biased region" description="Basic and acidic residues" evidence="7">
    <location>
        <begin position="1"/>
        <end position="11"/>
    </location>
</feature>
<name>Q1YG87_AURMS</name>
<keyword evidence="10" id="KW-0645">Protease</keyword>
<dbReference type="Proteomes" id="UP000000321">
    <property type="component" value="Unassembled WGS sequence"/>
</dbReference>
<evidence type="ECO:0000313" key="10">
    <source>
        <dbReference type="EMBL" id="EAS49338.1"/>
    </source>
</evidence>
<keyword evidence="3" id="KW-0997">Cell inner membrane</keyword>
<evidence type="ECO:0000313" key="11">
    <source>
        <dbReference type="Proteomes" id="UP000000321"/>
    </source>
</evidence>
<dbReference type="InterPro" id="IPR022764">
    <property type="entry name" value="Peptidase_S54_rhomboid_dom"/>
</dbReference>
<keyword evidence="4 8" id="KW-0812">Transmembrane</keyword>
<evidence type="ECO:0000256" key="7">
    <source>
        <dbReference type="SAM" id="MobiDB-lite"/>
    </source>
</evidence>
<feature type="transmembrane region" description="Helical" evidence="8">
    <location>
        <begin position="158"/>
        <end position="176"/>
    </location>
</feature>
<dbReference type="GO" id="GO:0006508">
    <property type="term" value="P:proteolysis"/>
    <property type="evidence" value="ECO:0007669"/>
    <property type="project" value="UniProtKB-KW"/>
</dbReference>
<dbReference type="GO" id="GO:0016020">
    <property type="term" value="C:membrane"/>
    <property type="evidence" value="ECO:0007669"/>
    <property type="project" value="UniProtKB-SubCell"/>
</dbReference>
<evidence type="ECO:0000256" key="8">
    <source>
        <dbReference type="SAM" id="Phobius"/>
    </source>
</evidence>
<keyword evidence="6 8" id="KW-0472">Membrane</keyword>
<dbReference type="SUPFAM" id="SSF144091">
    <property type="entry name" value="Rhomboid-like"/>
    <property type="match status" value="1"/>
</dbReference>
<evidence type="ECO:0000256" key="6">
    <source>
        <dbReference type="ARBA" id="ARBA00023136"/>
    </source>
</evidence>
<dbReference type="HOGENOM" id="CLU_055068_5_1_5"/>
<feature type="domain" description="Peptidase S54 rhomboid" evidence="9">
    <location>
        <begin position="119"/>
        <end position="264"/>
    </location>
</feature>
<dbReference type="AlphaFoldDB" id="Q1YG87"/>
<keyword evidence="2" id="KW-1003">Cell membrane</keyword>
<proteinExistence type="predicted"/>
<dbReference type="InterPro" id="IPR035952">
    <property type="entry name" value="Rhomboid-like_sf"/>
</dbReference>
<evidence type="ECO:0000256" key="2">
    <source>
        <dbReference type="ARBA" id="ARBA00022475"/>
    </source>
</evidence>
<organism evidence="10 11">
    <name type="scientific">Aurantimonas manganoxydans (strain ATCC BAA-1229 / DSM 21871 / SI85-9A1)</name>
    <dbReference type="NCBI Taxonomy" id="287752"/>
    <lineage>
        <taxon>Bacteria</taxon>
        <taxon>Pseudomonadati</taxon>
        <taxon>Pseudomonadota</taxon>
        <taxon>Alphaproteobacteria</taxon>
        <taxon>Hyphomicrobiales</taxon>
        <taxon>Aurantimonadaceae</taxon>
        <taxon>Aurantimonas</taxon>
    </lineage>
</organism>
<dbReference type="GO" id="GO:0004252">
    <property type="term" value="F:serine-type endopeptidase activity"/>
    <property type="evidence" value="ECO:0007669"/>
    <property type="project" value="InterPro"/>
</dbReference>
<accession>Q1YG87</accession>
<comment type="subcellular location">
    <subcellularLocation>
        <location evidence="1">Membrane</location>
        <topology evidence="1">Multi-pass membrane protein</topology>
    </subcellularLocation>
</comment>
<comment type="caution">
    <text evidence="10">The sequence shown here is derived from an EMBL/GenBank/DDBJ whole genome shotgun (WGS) entry which is preliminary data.</text>
</comment>
<dbReference type="BioCyc" id="AURANTIMONAS:SI859A1_02939-MONOMER"/>
<reference evidence="10 11" key="1">
    <citation type="journal article" date="2008" name="Appl. Environ. Microbiol.">
        <title>Genomic insights into Mn(II) oxidation by the marine alphaproteobacterium Aurantimonas sp. strain SI85-9A1.</title>
        <authorList>
            <person name="Dick G.J."/>
            <person name="Podell S."/>
            <person name="Johnson H.A."/>
            <person name="Rivera-Espinoza Y."/>
            <person name="Bernier-Latmani R."/>
            <person name="McCarthy J.K."/>
            <person name="Torpey J.W."/>
            <person name="Clement B.G."/>
            <person name="Gaasterland T."/>
            <person name="Tebo B.M."/>
        </authorList>
    </citation>
    <scope>NUCLEOTIDE SEQUENCE [LARGE SCALE GENOMIC DNA]</scope>
    <source>
        <strain evidence="10 11">SI85-9A1</strain>
    </source>
</reference>
<feature type="region of interest" description="Disordered" evidence="7">
    <location>
        <begin position="1"/>
        <end position="38"/>
    </location>
</feature>
<sequence length="290" mass="31154">MAGEPGQERQGRKPSAKSRARSSSAKSSAKSLRPNALGPKPERSAVFVPFYDANRLRHIRFQYVTVGLIAANALVYLFAKASGETGAFLSAFEISYGFIPAVVNGYAELPPAYVAVPGWLNFLTYSFLHLDIWHIGGNMLFLWVFGDNVEDAFGHVKFLVFYLACAAAGAGLHALMFPGSEATLIGASGAVSGVAAAYLMLHPRVWVWVLAFGRIPLNLPAWLLLMVWIGLQFVLFASGAEDVSYAAHAGGILAGAALTLVLRRRGVVLFDRQIQTPRAVELEAGDTGPS</sequence>
<feature type="compositionally biased region" description="Low complexity" evidence="7">
    <location>
        <begin position="21"/>
        <end position="33"/>
    </location>
</feature>
<feature type="transmembrane region" description="Helical" evidence="8">
    <location>
        <begin position="182"/>
        <end position="201"/>
    </location>
</feature>
<keyword evidence="10" id="KW-0378">Hydrolase</keyword>
<evidence type="ECO:0000256" key="5">
    <source>
        <dbReference type="ARBA" id="ARBA00022989"/>
    </source>
</evidence>
<evidence type="ECO:0000256" key="4">
    <source>
        <dbReference type="ARBA" id="ARBA00022692"/>
    </source>
</evidence>
<evidence type="ECO:0000259" key="9">
    <source>
        <dbReference type="Pfam" id="PF01694"/>
    </source>
</evidence>
<feature type="transmembrane region" description="Helical" evidence="8">
    <location>
        <begin position="86"/>
        <end position="107"/>
    </location>
</feature>
<dbReference type="Gene3D" id="1.20.1540.10">
    <property type="entry name" value="Rhomboid-like"/>
    <property type="match status" value="1"/>
</dbReference>
<evidence type="ECO:0000256" key="3">
    <source>
        <dbReference type="ARBA" id="ARBA00022519"/>
    </source>
</evidence>